<evidence type="ECO:0000256" key="3">
    <source>
        <dbReference type="PROSITE-ProRule" id="PRU00023"/>
    </source>
</evidence>
<protein>
    <submittedName>
        <fullName evidence="5">Ankyrin repeat protein</fullName>
    </submittedName>
</protein>
<dbReference type="EMBL" id="SODV01000001">
    <property type="protein sequence ID" value="TDW99828.1"/>
    <property type="molecule type" value="Genomic_DNA"/>
</dbReference>
<dbReference type="AlphaFoldDB" id="A0A4R8DPM9"/>
<evidence type="ECO:0000313" key="6">
    <source>
        <dbReference type="Proteomes" id="UP000294498"/>
    </source>
</evidence>
<feature type="repeat" description="ANK" evidence="3">
    <location>
        <begin position="300"/>
        <end position="332"/>
    </location>
</feature>
<sequence length="422" mass="47091">MPTVSRDFPAQPHLDVPKKQARELLTQSKAKSSDALDRVRRRHPRFQPADDDAICTRIKLSDAQLVIAREYGFSSWTQLKQRITGNTAAQLIDKAIRAGDAAGVRQLLSAYPELLDVPVVSGNWGPPMSHAANLGRLDMVKTIATLGAKDFQHAFDRALLHGDIDIARWLLEQGATLTPGIIMGSCETLNERGFGFLDDAGVPLTDEKGDRLAPLAMVLETYSRHPEGKHAILQRFRARGYEWPDTPVMAFHCGDLDRLKAHLQSDSQLVHRRFGYREIYPPILGCADDLRSGLHGTPIDGTTLLHLSIDFDEREIFDWLLEKGADVNAAATIDGEGFGGHTPLFSALVSVAYTNGRQRDAYMVRRLLALGADIQVRASLRKFLDWVDEPRWHIAKNVTPVEWATGFPEKRWVNQEALTYTS</sequence>
<dbReference type="PROSITE" id="PS50088">
    <property type="entry name" value="ANK_REPEAT"/>
    <property type="match status" value="1"/>
</dbReference>
<reference evidence="5 6" key="1">
    <citation type="submission" date="2019-03" db="EMBL/GenBank/DDBJ databases">
        <title>Genomic Encyclopedia of Type Strains, Phase IV (KMG-IV): sequencing the most valuable type-strain genomes for metagenomic binning, comparative biology and taxonomic classification.</title>
        <authorList>
            <person name="Goeker M."/>
        </authorList>
    </citation>
    <scope>NUCLEOTIDE SEQUENCE [LARGE SCALE GENOMIC DNA]</scope>
    <source>
        <strain evidence="5 6">DSM 100059</strain>
    </source>
</reference>
<dbReference type="Gene3D" id="1.25.40.20">
    <property type="entry name" value="Ankyrin repeat-containing domain"/>
    <property type="match status" value="2"/>
</dbReference>
<dbReference type="RefSeq" id="WP_133990857.1">
    <property type="nucleotide sequence ID" value="NZ_SODV01000001.1"/>
</dbReference>
<evidence type="ECO:0000256" key="2">
    <source>
        <dbReference type="ARBA" id="ARBA00023043"/>
    </source>
</evidence>
<evidence type="ECO:0000256" key="4">
    <source>
        <dbReference type="SAM" id="MobiDB-lite"/>
    </source>
</evidence>
<name>A0A4R8DPM9_9BACT</name>
<keyword evidence="1" id="KW-0677">Repeat</keyword>
<dbReference type="PANTHER" id="PTHR24198:SF165">
    <property type="entry name" value="ANKYRIN REPEAT-CONTAINING PROTEIN-RELATED"/>
    <property type="match status" value="1"/>
</dbReference>
<comment type="caution">
    <text evidence="5">The sequence shown here is derived from an EMBL/GenBank/DDBJ whole genome shotgun (WGS) entry which is preliminary data.</text>
</comment>
<dbReference type="OrthoDB" id="654305at2"/>
<dbReference type="Pfam" id="PF00023">
    <property type="entry name" value="Ank"/>
    <property type="match status" value="1"/>
</dbReference>
<keyword evidence="6" id="KW-1185">Reference proteome</keyword>
<dbReference type="Proteomes" id="UP000294498">
    <property type="component" value="Unassembled WGS sequence"/>
</dbReference>
<gene>
    <name evidence="5" type="ORF">EDB95_0842</name>
</gene>
<evidence type="ECO:0000313" key="5">
    <source>
        <dbReference type="EMBL" id="TDW99828.1"/>
    </source>
</evidence>
<feature type="region of interest" description="Disordered" evidence="4">
    <location>
        <begin position="1"/>
        <end position="43"/>
    </location>
</feature>
<dbReference type="SMART" id="SM00248">
    <property type="entry name" value="ANK"/>
    <property type="match status" value="3"/>
</dbReference>
<dbReference type="InterPro" id="IPR002110">
    <property type="entry name" value="Ankyrin_rpt"/>
</dbReference>
<dbReference type="InterPro" id="IPR036770">
    <property type="entry name" value="Ankyrin_rpt-contain_sf"/>
</dbReference>
<dbReference type="PANTHER" id="PTHR24198">
    <property type="entry name" value="ANKYRIN REPEAT AND PROTEIN KINASE DOMAIN-CONTAINING PROTEIN"/>
    <property type="match status" value="1"/>
</dbReference>
<organism evidence="5 6">
    <name type="scientific">Dinghuibacter silviterrae</name>
    <dbReference type="NCBI Taxonomy" id="1539049"/>
    <lineage>
        <taxon>Bacteria</taxon>
        <taxon>Pseudomonadati</taxon>
        <taxon>Bacteroidota</taxon>
        <taxon>Chitinophagia</taxon>
        <taxon>Chitinophagales</taxon>
        <taxon>Chitinophagaceae</taxon>
        <taxon>Dinghuibacter</taxon>
    </lineage>
</organism>
<accession>A0A4R8DPM9</accession>
<evidence type="ECO:0000256" key="1">
    <source>
        <dbReference type="ARBA" id="ARBA00022737"/>
    </source>
</evidence>
<proteinExistence type="predicted"/>
<dbReference type="PROSITE" id="PS50297">
    <property type="entry name" value="ANK_REP_REGION"/>
    <property type="match status" value="1"/>
</dbReference>
<keyword evidence="2 3" id="KW-0040">ANK repeat</keyword>
<dbReference type="SUPFAM" id="SSF48403">
    <property type="entry name" value="Ankyrin repeat"/>
    <property type="match status" value="1"/>
</dbReference>